<dbReference type="CDD" id="cd05015">
    <property type="entry name" value="SIS_PGI_1"/>
    <property type="match status" value="1"/>
</dbReference>
<dbReference type="Gene3D" id="1.10.1390.10">
    <property type="match status" value="1"/>
</dbReference>
<evidence type="ECO:0000256" key="8">
    <source>
        <dbReference type="RuleBase" id="RU000612"/>
    </source>
</evidence>
<evidence type="ECO:0000256" key="3">
    <source>
        <dbReference type="ARBA" id="ARBA00022432"/>
    </source>
</evidence>
<comment type="similarity">
    <text evidence="2 7 8">Belongs to the GPI family.</text>
</comment>
<evidence type="ECO:0000256" key="6">
    <source>
        <dbReference type="ARBA" id="ARBA00029321"/>
    </source>
</evidence>
<comment type="subcellular location">
    <subcellularLocation>
        <location evidence="7">Cytoplasm</location>
    </subcellularLocation>
</comment>
<keyword evidence="7" id="KW-0963">Cytoplasm</keyword>
<dbReference type="Gene3D" id="3.40.50.10490">
    <property type="entry name" value="Glucose-6-phosphate isomerase like protein, domain 1"/>
    <property type="match status" value="2"/>
</dbReference>
<dbReference type="PRINTS" id="PR00662">
    <property type="entry name" value="G6PISOMERASE"/>
</dbReference>
<accession>A0ABV7EU02</accession>
<dbReference type="PANTHER" id="PTHR11469">
    <property type="entry name" value="GLUCOSE-6-PHOSPHATE ISOMERASE"/>
    <property type="match status" value="1"/>
</dbReference>
<comment type="pathway">
    <text evidence="1 7 8">Carbohydrate degradation; glycolysis; D-glyceraldehyde 3-phosphate and glycerone phosphate from D-glucose: step 2/4.</text>
</comment>
<reference evidence="10" key="1">
    <citation type="journal article" date="2019" name="Int. J. Syst. Evol. Microbiol.">
        <title>The Global Catalogue of Microorganisms (GCM) 10K type strain sequencing project: providing services to taxonomists for standard genome sequencing and annotation.</title>
        <authorList>
            <consortium name="The Broad Institute Genomics Platform"/>
            <consortium name="The Broad Institute Genome Sequencing Center for Infectious Disease"/>
            <person name="Wu L."/>
            <person name="Ma J."/>
        </authorList>
    </citation>
    <scope>NUCLEOTIDE SEQUENCE [LARGE SCALE GENOMIC DNA]</scope>
    <source>
        <strain evidence="10">KCTC 52640</strain>
    </source>
</reference>
<dbReference type="CDD" id="cd05016">
    <property type="entry name" value="SIS_PGI_2"/>
    <property type="match status" value="1"/>
</dbReference>
<evidence type="ECO:0000313" key="9">
    <source>
        <dbReference type="EMBL" id="MFC3105077.1"/>
    </source>
</evidence>
<keyword evidence="5 7" id="KW-0413">Isomerase</keyword>
<comment type="caution">
    <text evidence="9">The sequence shown here is derived from an EMBL/GenBank/DDBJ whole genome shotgun (WGS) entry which is preliminary data.</text>
</comment>
<evidence type="ECO:0000256" key="1">
    <source>
        <dbReference type="ARBA" id="ARBA00004926"/>
    </source>
</evidence>
<protein>
    <recommendedName>
        <fullName evidence="7">Glucose-6-phosphate isomerase</fullName>
        <shortName evidence="7">GPI</shortName>
        <ecNumber evidence="7">5.3.1.9</ecNumber>
    </recommendedName>
    <alternativeName>
        <fullName evidence="7">Phosphoglucose isomerase</fullName>
        <shortName evidence="7">PGI</shortName>
    </alternativeName>
    <alternativeName>
        <fullName evidence="7">Phosphohexose isomerase</fullName>
        <shortName evidence="7">PHI</shortName>
    </alternativeName>
</protein>
<dbReference type="Proteomes" id="UP001595462">
    <property type="component" value="Unassembled WGS sequence"/>
</dbReference>
<evidence type="ECO:0000256" key="2">
    <source>
        <dbReference type="ARBA" id="ARBA00006604"/>
    </source>
</evidence>
<dbReference type="InterPro" id="IPR023096">
    <property type="entry name" value="G6P_Isomerase_C"/>
</dbReference>
<dbReference type="HAMAP" id="MF_00473">
    <property type="entry name" value="G6P_isomerase"/>
    <property type="match status" value="1"/>
</dbReference>
<evidence type="ECO:0000313" key="10">
    <source>
        <dbReference type="Proteomes" id="UP001595462"/>
    </source>
</evidence>
<sequence length="539" mass="58987">MNDLRQTPAWRELGVLGAEIGRARVDSMFAHDPQRAERFTLSAAGITLDYSKQRVDPAVMAALGRLAEQQRFHDARRSLFAGEAINNSEGRAAWHIALRRPNDAPLHDGVHEVRAAMAEFVDDVRRGRWLGYTGAPISDVVNIGIGGSDLGPRLVCDSLAQLRQRIHCHFVANVDPADLDDILIRMDPERTLFIVTSKSFGTAETLANAEVARQWLLDNGATEADISKHFVAVSTNKDAVREFGIERMFGFWDWVGGRFSLWSAVGISIALGLGMDVFEEMLAGAHAMDNHFETAPLEQNLPATLALVGIWNNNFLGLPTHVVVPYAQRLAALPAFLQQLEMESNGKSVTRDGAPTQVETVPTVWGSVGTNAQHAFFQMLHQGVLAADVDFVLPLSAAGSADDERERQRVANCLAQAEALMRGRDTKALVAELTAEGLSGTALEKRLAARRFDGNRPSSMLLMDRLDARTLGALLAAYEHKVFVQGVVWNINSFDQWGVELGKTMAGQLLGELEERVGAVDHDGSTDALLARIRQGWKS</sequence>
<feature type="active site" description="Proton donor" evidence="7">
    <location>
        <position position="343"/>
    </location>
</feature>
<organism evidence="9 10">
    <name type="scientific">Salinisphaera aquimarina</name>
    <dbReference type="NCBI Taxonomy" id="2094031"/>
    <lineage>
        <taxon>Bacteria</taxon>
        <taxon>Pseudomonadati</taxon>
        <taxon>Pseudomonadota</taxon>
        <taxon>Gammaproteobacteria</taxon>
        <taxon>Salinisphaerales</taxon>
        <taxon>Salinisphaeraceae</taxon>
        <taxon>Salinisphaera</taxon>
    </lineage>
</organism>
<dbReference type="EMBL" id="JBHRSS010000006">
    <property type="protein sequence ID" value="MFC3105077.1"/>
    <property type="molecule type" value="Genomic_DNA"/>
</dbReference>
<gene>
    <name evidence="7 9" type="primary">pgi</name>
    <name evidence="9" type="ORF">ACFOSU_14440</name>
</gene>
<dbReference type="NCBIfam" id="NF001211">
    <property type="entry name" value="PRK00179.1"/>
    <property type="match status" value="1"/>
</dbReference>
<dbReference type="PROSITE" id="PS00765">
    <property type="entry name" value="P_GLUCOSE_ISOMERASE_1"/>
    <property type="match status" value="1"/>
</dbReference>
<keyword evidence="3 7" id="KW-0312">Gluconeogenesis</keyword>
<keyword evidence="10" id="KW-1185">Reference proteome</keyword>
<dbReference type="InterPro" id="IPR018189">
    <property type="entry name" value="Phosphoglucose_isomerase_CS"/>
</dbReference>
<name>A0ABV7EU02_9GAMM</name>
<evidence type="ECO:0000256" key="4">
    <source>
        <dbReference type="ARBA" id="ARBA00023152"/>
    </source>
</evidence>
<feature type="active site" evidence="7">
    <location>
        <position position="374"/>
    </location>
</feature>
<dbReference type="SUPFAM" id="SSF53697">
    <property type="entry name" value="SIS domain"/>
    <property type="match status" value="1"/>
</dbReference>
<comment type="function">
    <text evidence="7">Catalyzes the reversible isomerization of glucose-6-phosphate to fructose-6-phosphate.</text>
</comment>
<dbReference type="InterPro" id="IPR046348">
    <property type="entry name" value="SIS_dom_sf"/>
</dbReference>
<dbReference type="InterPro" id="IPR001672">
    <property type="entry name" value="G6P_Isomerase"/>
</dbReference>
<comment type="catalytic activity">
    <reaction evidence="6 7 8">
        <text>alpha-D-glucose 6-phosphate = beta-D-fructose 6-phosphate</text>
        <dbReference type="Rhea" id="RHEA:11816"/>
        <dbReference type="ChEBI" id="CHEBI:57634"/>
        <dbReference type="ChEBI" id="CHEBI:58225"/>
        <dbReference type="EC" id="5.3.1.9"/>
    </reaction>
</comment>
<dbReference type="PROSITE" id="PS00174">
    <property type="entry name" value="P_GLUCOSE_ISOMERASE_2"/>
    <property type="match status" value="1"/>
</dbReference>
<dbReference type="EC" id="5.3.1.9" evidence="7"/>
<feature type="active site" evidence="7">
    <location>
        <position position="503"/>
    </location>
</feature>
<proteinExistence type="inferred from homology"/>
<dbReference type="RefSeq" id="WP_380690633.1">
    <property type="nucleotide sequence ID" value="NZ_JBHRSS010000006.1"/>
</dbReference>
<comment type="pathway">
    <text evidence="7">Carbohydrate biosynthesis; gluconeogenesis.</text>
</comment>
<dbReference type="GO" id="GO:0004347">
    <property type="term" value="F:glucose-6-phosphate isomerase activity"/>
    <property type="evidence" value="ECO:0007669"/>
    <property type="project" value="UniProtKB-EC"/>
</dbReference>
<evidence type="ECO:0000256" key="5">
    <source>
        <dbReference type="ARBA" id="ARBA00023235"/>
    </source>
</evidence>
<evidence type="ECO:0000256" key="7">
    <source>
        <dbReference type="HAMAP-Rule" id="MF_00473"/>
    </source>
</evidence>
<dbReference type="InterPro" id="IPR035476">
    <property type="entry name" value="SIS_PGI_1"/>
</dbReference>
<keyword evidence="4 7" id="KW-0324">Glycolysis</keyword>
<dbReference type="InterPro" id="IPR035482">
    <property type="entry name" value="SIS_PGI_2"/>
</dbReference>
<dbReference type="PROSITE" id="PS51463">
    <property type="entry name" value="P_GLUCOSE_ISOMERASE_3"/>
    <property type="match status" value="1"/>
</dbReference>
<dbReference type="Pfam" id="PF00342">
    <property type="entry name" value="PGI"/>
    <property type="match status" value="1"/>
</dbReference>
<dbReference type="PANTHER" id="PTHR11469:SF1">
    <property type="entry name" value="GLUCOSE-6-PHOSPHATE ISOMERASE"/>
    <property type="match status" value="1"/>
</dbReference>